<keyword evidence="4" id="KW-0493">Microtubule</keyword>
<feature type="binding site" evidence="11">
    <location>
        <begin position="489"/>
        <end position="496"/>
    </location>
    <ligand>
        <name>ATP</name>
        <dbReference type="ChEBI" id="CHEBI:30616"/>
    </ligand>
</feature>
<keyword evidence="10" id="KW-0040">ANK repeat</keyword>
<feature type="repeat" description="ANK" evidence="10">
    <location>
        <begin position="144"/>
        <end position="176"/>
    </location>
</feature>
<dbReference type="FunFam" id="1.25.40.20:FF:000453">
    <property type="entry name" value="Ankyrin repeat domain 1a (cardiac muscle)"/>
    <property type="match status" value="1"/>
</dbReference>
<feature type="region of interest" description="Disordered" evidence="13">
    <location>
        <begin position="1822"/>
        <end position="1860"/>
    </location>
</feature>
<dbReference type="GO" id="GO:0048731">
    <property type="term" value="P:system development"/>
    <property type="evidence" value="ECO:0007669"/>
    <property type="project" value="UniProtKB-ARBA"/>
</dbReference>
<dbReference type="SUPFAM" id="SSF52540">
    <property type="entry name" value="P-loop containing nucleoside triphosphate hydrolases"/>
    <property type="match status" value="1"/>
</dbReference>
<dbReference type="Gene3D" id="3.40.850.10">
    <property type="entry name" value="Kinesin motor domain"/>
    <property type="match status" value="1"/>
</dbReference>
<feature type="coiled-coil region" evidence="12">
    <location>
        <begin position="1031"/>
        <end position="1082"/>
    </location>
</feature>
<keyword evidence="7 12" id="KW-0175">Coiled coil</keyword>
<keyword evidence="9" id="KW-0206">Cytoskeleton</keyword>
<evidence type="ECO:0000256" key="6">
    <source>
        <dbReference type="ARBA" id="ARBA00022840"/>
    </source>
</evidence>
<feature type="region of interest" description="Disordered" evidence="13">
    <location>
        <begin position="1975"/>
        <end position="2034"/>
    </location>
</feature>
<evidence type="ECO:0000256" key="8">
    <source>
        <dbReference type="ARBA" id="ARBA00023175"/>
    </source>
</evidence>
<comment type="similarity">
    <text evidence="11">Belongs to the TRAFAC class myosin-kinesin ATPase superfamily. Kinesin family.</text>
</comment>
<evidence type="ECO:0000256" key="10">
    <source>
        <dbReference type="PROSITE-ProRule" id="PRU00023"/>
    </source>
</evidence>
<dbReference type="InterPro" id="IPR002110">
    <property type="entry name" value="Ankyrin_rpt"/>
</dbReference>
<dbReference type="EMBL" id="JAUYZG010000019">
    <property type="protein sequence ID" value="KAK2878836.1"/>
    <property type="molecule type" value="Genomic_DNA"/>
</dbReference>
<feature type="region of interest" description="Disordered" evidence="13">
    <location>
        <begin position="1749"/>
        <end position="1771"/>
    </location>
</feature>
<evidence type="ECO:0000313" key="15">
    <source>
        <dbReference type="EMBL" id="KAK2878836.1"/>
    </source>
</evidence>
<dbReference type="GO" id="GO:0005876">
    <property type="term" value="C:spindle microtubule"/>
    <property type="evidence" value="ECO:0007669"/>
    <property type="project" value="TreeGrafter"/>
</dbReference>
<dbReference type="InterPro" id="IPR036770">
    <property type="entry name" value="Ankyrin_rpt-contain_sf"/>
</dbReference>
<dbReference type="Gene3D" id="1.10.287.1490">
    <property type="match status" value="1"/>
</dbReference>
<proteinExistence type="inferred from homology"/>
<feature type="compositionally biased region" description="Basic and acidic residues" evidence="13">
    <location>
        <begin position="1903"/>
        <end position="1917"/>
    </location>
</feature>
<dbReference type="GO" id="GO:0005634">
    <property type="term" value="C:nucleus"/>
    <property type="evidence" value="ECO:0007669"/>
    <property type="project" value="TreeGrafter"/>
</dbReference>
<evidence type="ECO:0000256" key="9">
    <source>
        <dbReference type="ARBA" id="ARBA00023212"/>
    </source>
</evidence>
<organism evidence="15 16">
    <name type="scientific">Cirrhinus molitorella</name>
    <name type="common">mud carp</name>
    <dbReference type="NCBI Taxonomy" id="172907"/>
    <lineage>
        <taxon>Eukaryota</taxon>
        <taxon>Metazoa</taxon>
        <taxon>Chordata</taxon>
        <taxon>Craniata</taxon>
        <taxon>Vertebrata</taxon>
        <taxon>Euteleostomi</taxon>
        <taxon>Actinopterygii</taxon>
        <taxon>Neopterygii</taxon>
        <taxon>Teleostei</taxon>
        <taxon>Ostariophysi</taxon>
        <taxon>Cypriniformes</taxon>
        <taxon>Cyprinidae</taxon>
        <taxon>Labeoninae</taxon>
        <taxon>Labeonini</taxon>
        <taxon>Cirrhinus</taxon>
    </lineage>
</organism>
<feature type="repeat" description="ANK" evidence="10">
    <location>
        <begin position="213"/>
        <end position="242"/>
    </location>
</feature>
<dbReference type="Pfam" id="PF12796">
    <property type="entry name" value="Ank_2"/>
    <property type="match status" value="2"/>
</dbReference>
<feature type="compositionally biased region" description="Basic and acidic residues" evidence="13">
    <location>
        <begin position="1164"/>
        <end position="1175"/>
    </location>
</feature>
<dbReference type="GO" id="GO:0072686">
    <property type="term" value="C:mitotic spindle"/>
    <property type="evidence" value="ECO:0007669"/>
    <property type="project" value="TreeGrafter"/>
</dbReference>
<protein>
    <recommendedName>
        <fullName evidence="14">Kinesin motor domain-containing protein</fullName>
    </recommendedName>
</protein>
<dbReference type="SMART" id="SM00248">
    <property type="entry name" value="ANK"/>
    <property type="match status" value="5"/>
</dbReference>
<dbReference type="SUPFAM" id="SSF48403">
    <property type="entry name" value="Ankyrin repeat"/>
    <property type="match status" value="1"/>
</dbReference>
<dbReference type="GO" id="GO:0008574">
    <property type="term" value="F:plus-end-directed microtubule motor activity"/>
    <property type="evidence" value="ECO:0007669"/>
    <property type="project" value="TreeGrafter"/>
</dbReference>
<feature type="region of interest" description="Disordered" evidence="13">
    <location>
        <begin position="856"/>
        <end position="877"/>
    </location>
</feature>
<keyword evidence="3" id="KW-0597">Phosphoprotein</keyword>
<evidence type="ECO:0000256" key="3">
    <source>
        <dbReference type="ARBA" id="ARBA00022553"/>
    </source>
</evidence>
<evidence type="ECO:0000256" key="2">
    <source>
        <dbReference type="ARBA" id="ARBA00022490"/>
    </source>
</evidence>
<feature type="repeat" description="ANK" evidence="10">
    <location>
        <begin position="243"/>
        <end position="275"/>
    </location>
</feature>
<evidence type="ECO:0000256" key="1">
    <source>
        <dbReference type="ARBA" id="ARBA00004186"/>
    </source>
</evidence>
<dbReference type="PROSITE" id="PS00411">
    <property type="entry name" value="KINESIN_MOTOR_1"/>
    <property type="match status" value="1"/>
</dbReference>
<dbReference type="Proteomes" id="UP001187343">
    <property type="component" value="Unassembled WGS sequence"/>
</dbReference>
<dbReference type="InterPro" id="IPR036961">
    <property type="entry name" value="Kinesin_motor_dom_sf"/>
</dbReference>
<dbReference type="PANTHER" id="PTHR47970">
    <property type="entry name" value="KINESIN-LIKE PROTEIN KIF11"/>
    <property type="match status" value="1"/>
</dbReference>
<dbReference type="SMART" id="SM00129">
    <property type="entry name" value="KISc"/>
    <property type="match status" value="1"/>
</dbReference>
<dbReference type="PRINTS" id="PR00380">
    <property type="entry name" value="KINESINHEAVY"/>
</dbReference>
<dbReference type="PANTHER" id="PTHR47970:SF29">
    <property type="entry name" value="KINESIN FAMILY MEMBER 20B"/>
    <property type="match status" value="1"/>
</dbReference>
<dbReference type="Pfam" id="PF00225">
    <property type="entry name" value="Kinesin"/>
    <property type="match status" value="1"/>
</dbReference>
<feature type="compositionally biased region" description="Low complexity" evidence="13">
    <location>
        <begin position="1830"/>
        <end position="1842"/>
    </location>
</feature>
<keyword evidence="5 11" id="KW-0547">Nucleotide-binding</keyword>
<feature type="repeat" description="ANK" evidence="10">
    <location>
        <begin position="177"/>
        <end position="209"/>
    </location>
</feature>
<feature type="region of interest" description="Disordered" evidence="13">
    <location>
        <begin position="1137"/>
        <end position="1176"/>
    </location>
</feature>
<sequence length="2034" mass="230938">MGLLRVEELVTGKRGDGKVAESACAEVFAAGEYETSIIQEKQDGLQTQQDLNDTIKPSEENLKLNVDRSGQLKLETVEDLFNILQLRKRRKERKTQMPKKQPEADILPETVDQALFLKAVTENKMPVVEKYLSDGGDPNASDHFKRSALHKASAQGHIEIMEKLLESGASMDQKDKLDATAVHWACRGGCLPALELLLNKGAKFNSRDKLCSTPLHVAVRTGHYECAEFLIHCGADVNAKDREGDTPMHDAVRINRFKMIKLLMMYGASLNAKNNDGKTPMETLLSWQKGVKNILNNFNEEEAPNPDVQLFNIHPNAVVLGDETTQIKHSSEVKSNITHTLSFDSPSSMMESGLKDDPARPAMLVVEDLRRNLSSEFSECSDFQDPSDLEKEHLKVYLRIRPFSAAEIENGESQDCVAIQPPETVLLKAPQSSLSARLSDKSVPVTAQRFQFSQVYGPDTTQKEMFGGTVKDLVMDVLEGQNSLVFTYGVTNAGKTFTFLGPDTDQGILPRSLNMIFSSLDGRIFTQMCLKPQRCRDFIRLTKEQQNEEAVGKRNLLKLFKETDAQKSTSCHSSKSDLEDASTLCDASSAVNERSLAVDMDTHTKFSIWVSFCEIYNENIHDLLEQHSNNASRRTNLRLCQDVKGNSFIKDLRWVQVSSADEALKVMKLGKRNQSISSTKLNLLSSRSHSIFSVRILKVEDVGIPRVESVSELALCDLAGSERCAKTQNKGERLKEAGNINTSLLSLGKCINALRSNQQARQHIPFRESKLTHYLQGYFTGRGKACMIVNINQCASMYDETLNVLKFSAVAQKVVVLTTKNIPVVVKRSAREVSFIINNVDRREMRRSSLVRWDPSLEDVQEDSDTEEDEEESEMEDTILDAEEEGKETVLLDKGIYEAQLQFIEEIQQQLRKEKAEHLNIEARVRDEVTKEFSELISQMQEDYSERIIRERELIEERCERRLEILKNLVGKTAVEDDSINSAATKSEEETRVSLDSILDSMSSDLAGIRQDAQTAQSCLVTSDPKVSVTLLGLEKKVSELSELLSETQNHLSLKTQELETQSRLSDELNEMKKSLESHRQREFELSEMCRQKDEMVSKLQAALDQHVESTAQDRTLIDSIKKENIHLKRNCTCSEQRPDIRTETRKRRQEGEGPDGQPPLKKGPLEDSKVHDDVTDNGCQDSALLEVKGQLECCLAESKQKDKQITDLEQERHTLKVCIQDLKSKLEERVSQEKVYQTSLETKPMVAEVVSNYSNTTYQELAAAKSQMAKLDQELGEKNKHILTLEQEITLLKQEAETSRHTLTDLKKVNSDLQAEMTTLHEVKAELEEKVGCLEKDKVERNTSRLSKEEGLKDKEVGLTNPNTLGSKIMETHSKTNITMSEKEAELAQRENALVSKEAQLLALQKRLKEAQERLEEEETQAVQEARRREAERRRELLAVAEEAIAQKDAELQKRQEEINRLKEEIKTSESKLNSMAVDLGRREDDSSDLREKLCDSKKQIQQVQKEISSMREAEKSQRMKLCDLEKTKAQLQNEIANRERTINQLKAERSSESKSDENLLLYQKACKDLQEREHVIEGMRLALTEQEETQTELDLELDNREAQINELTQELMRLREARPEQKNRRDSRSISDDILQARQQTTQAQDSLKLANEKHQAERKKWMEEKLVLIGQAKDAEERRNQDMRRFADDRERHARQQAEMESLATRLAARNEEMESWRKERDTLVSALEVQLKKLIMSNAEKDQQIKILQSRNSPQTPEEVSEDSRTEALQAELTAKEAEIQKLKEELRVCVIDGSLRRNSSTQTMEAELSDMKPLNTSTLKHTSRTRGSVTSQSSSGSCPLVLDSSEISTETGRRSRFPRPELEISFSPLQPDRFALKRQGEDSAVTVKISRPTRKRKSGEMEKDGVESENIRNTRSRMTPRLTPHQEEPSNAQESNQKGKKDKTMQKIGDFLQGSPTFLGSKAKRIMGLMSGKSPDGAMSLKLKSKRKHDRPAISSPMDIPAHQIIGRNPEEKESENLFKKRLRTRNVK</sequence>
<feature type="coiled-coil region" evidence="12">
    <location>
        <begin position="1262"/>
        <end position="1331"/>
    </location>
</feature>
<dbReference type="Gene3D" id="1.25.40.20">
    <property type="entry name" value="Ankyrin repeat-containing domain"/>
    <property type="match status" value="2"/>
</dbReference>
<dbReference type="InterPro" id="IPR047149">
    <property type="entry name" value="KIF11-like"/>
</dbReference>
<feature type="compositionally biased region" description="Polar residues" evidence="13">
    <location>
        <begin position="1750"/>
        <end position="1762"/>
    </location>
</feature>
<evidence type="ECO:0000256" key="12">
    <source>
        <dbReference type="SAM" id="Coils"/>
    </source>
</evidence>
<gene>
    <name evidence="15" type="ORF">Q8A67_019627</name>
</gene>
<keyword evidence="2" id="KW-0963">Cytoplasm</keyword>
<evidence type="ECO:0000259" key="14">
    <source>
        <dbReference type="PROSITE" id="PS50067"/>
    </source>
</evidence>
<dbReference type="InterPro" id="IPR001752">
    <property type="entry name" value="Kinesin_motor_dom"/>
</dbReference>
<keyword evidence="6 11" id="KW-0067">ATP-binding</keyword>
<feature type="coiled-coil region" evidence="12">
    <location>
        <begin position="1381"/>
        <end position="1480"/>
    </location>
</feature>
<evidence type="ECO:0000256" key="4">
    <source>
        <dbReference type="ARBA" id="ARBA00022701"/>
    </source>
</evidence>
<dbReference type="GO" id="GO:0007018">
    <property type="term" value="P:microtubule-based movement"/>
    <property type="evidence" value="ECO:0007669"/>
    <property type="project" value="InterPro"/>
</dbReference>
<dbReference type="PROSITE" id="PS50088">
    <property type="entry name" value="ANK_REPEAT"/>
    <property type="match status" value="4"/>
</dbReference>
<feature type="domain" description="Kinesin motor" evidence="14">
    <location>
        <begin position="393"/>
        <end position="814"/>
    </location>
</feature>
<feature type="coiled-coil region" evidence="12">
    <location>
        <begin position="897"/>
        <end position="924"/>
    </location>
</feature>
<feature type="compositionally biased region" description="Basic residues" evidence="13">
    <location>
        <begin position="2025"/>
        <end position="2034"/>
    </location>
</feature>
<keyword evidence="8 11" id="KW-0505">Motor protein</keyword>
<accession>A0AA88PLZ6</accession>
<comment type="caution">
    <text evidence="15">The sequence shown here is derived from an EMBL/GenBank/DDBJ whole genome shotgun (WGS) entry which is preliminary data.</text>
</comment>
<evidence type="ECO:0000313" key="16">
    <source>
        <dbReference type="Proteomes" id="UP001187343"/>
    </source>
</evidence>
<dbReference type="GO" id="GO:0008017">
    <property type="term" value="F:microtubule binding"/>
    <property type="evidence" value="ECO:0007669"/>
    <property type="project" value="InterPro"/>
</dbReference>
<evidence type="ECO:0000256" key="11">
    <source>
        <dbReference type="PROSITE-ProRule" id="PRU00283"/>
    </source>
</evidence>
<feature type="coiled-coil region" evidence="12">
    <location>
        <begin position="1192"/>
        <end position="1226"/>
    </location>
</feature>
<feature type="compositionally biased region" description="Basic and acidic residues" evidence="13">
    <location>
        <begin position="2014"/>
        <end position="2024"/>
    </location>
</feature>
<keyword evidence="16" id="KW-1185">Reference proteome</keyword>
<evidence type="ECO:0000256" key="7">
    <source>
        <dbReference type="ARBA" id="ARBA00023054"/>
    </source>
</evidence>
<dbReference type="InterPro" id="IPR027417">
    <property type="entry name" value="P-loop_NTPase"/>
</dbReference>
<comment type="subcellular location">
    <subcellularLocation>
        <location evidence="1">Cytoplasm</location>
        <location evidence="1">Cytoskeleton</location>
        <location evidence="1">Spindle</location>
    </subcellularLocation>
</comment>
<dbReference type="InterPro" id="IPR019821">
    <property type="entry name" value="Kinesin_motor_CS"/>
</dbReference>
<feature type="region of interest" description="Disordered" evidence="13">
    <location>
        <begin position="1879"/>
        <end position="1948"/>
    </location>
</feature>
<name>A0AA88PLZ6_9TELE</name>
<feature type="coiled-coil region" evidence="12">
    <location>
        <begin position="1592"/>
        <end position="1667"/>
    </location>
</feature>
<dbReference type="GO" id="GO:0005524">
    <property type="term" value="F:ATP binding"/>
    <property type="evidence" value="ECO:0007669"/>
    <property type="project" value="UniProtKB-UniRule"/>
</dbReference>
<evidence type="ECO:0000256" key="13">
    <source>
        <dbReference type="SAM" id="MobiDB-lite"/>
    </source>
</evidence>
<reference evidence="15" key="1">
    <citation type="submission" date="2023-08" db="EMBL/GenBank/DDBJ databases">
        <title>Chromosome-level Genome Assembly of mud carp (Cirrhinus molitorella).</title>
        <authorList>
            <person name="Liu H."/>
        </authorList>
    </citation>
    <scope>NUCLEOTIDE SEQUENCE</scope>
    <source>
        <strain evidence="15">Prfri</strain>
        <tissue evidence="15">Muscle</tissue>
    </source>
</reference>
<dbReference type="GO" id="GO:0051231">
    <property type="term" value="P:spindle elongation"/>
    <property type="evidence" value="ECO:0007669"/>
    <property type="project" value="TreeGrafter"/>
</dbReference>
<dbReference type="PROSITE" id="PS50067">
    <property type="entry name" value="KINESIN_MOTOR_2"/>
    <property type="match status" value="1"/>
</dbReference>
<dbReference type="PROSITE" id="PS50297">
    <property type="entry name" value="ANK_REP_REGION"/>
    <property type="match status" value="4"/>
</dbReference>
<dbReference type="GO" id="GO:0090307">
    <property type="term" value="P:mitotic spindle assembly"/>
    <property type="evidence" value="ECO:0007669"/>
    <property type="project" value="TreeGrafter"/>
</dbReference>
<evidence type="ECO:0000256" key="5">
    <source>
        <dbReference type="ARBA" id="ARBA00022741"/>
    </source>
</evidence>
<dbReference type="CDD" id="cd21786">
    <property type="entry name" value="RBD_KIF20B"/>
    <property type="match status" value="1"/>
</dbReference>